<proteinExistence type="inferred from homology"/>
<evidence type="ECO:0000313" key="6">
    <source>
        <dbReference type="EMBL" id="CAG9773765.1"/>
    </source>
</evidence>
<name>A0A9N9N3L4_9CUCU</name>
<dbReference type="InterPro" id="IPR051150">
    <property type="entry name" value="SWT21/TCAB1_mRNA_Telomere"/>
</dbReference>
<dbReference type="AlphaFoldDB" id="A0A9N9N3L4"/>
<keyword evidence="7" id="KW-1185">Reference proteome</keyword>
<dbReference type="PROSITE" id="PS00678">
    <property type="entry name" value="WD_REPEATS_1"/>
    <property type="match status" value="1"/>
</dbReference>
<sequence>METAAAAAAEQPSESEVYIEAPQVNYAPYNFDKTALELARAQWANYADQHYLKNCKWSPDGTCLLTVIRGGGMNVFELPSELYTCDTLLQTRTIDALTPAVSVQETGLIYDYDWYPGMNSANAATCCWLSSGHEGPIHLWDAFTGDLRCSYRGYNAVDELESAMCVTFSADGQNIFSGYKKNVKIFDTGRPGREYTEIPITHQVSTIVASKAQPGVVAIGTVKGVIELVSQTDGTLRNLCKLKGHKGGITSMAFSLDGSRLYSGARKDKDLICWDLRVPGRPMFVLPRECSTNQKISIDLSSDNKWLVSGGSDGKVQIWDVTEQHYPTVHLQMQLHNDSCNGVSLHPYRPILATSSGQHHNSIDPMHHTRSTPVYENALCMWWVGPQQEDDLLATIIKAATNGTA</sequence>
<dbReference type="PANTHER" id="PTHR13211">
    <property type="entry name" value="TELOMERASE CAJAL BODY PROTEIN 1"/>
    <property type="match status" value="1"/>
</dbReference>
<dbReference type="OrthoDB" id="239865at2759"/>
<accession>A0A9N9N3L4</accession>
<feature type="repeat" description="WD" evidence="5">
    <location>
        <begin position="242"/>
        <end position="277"/>
    </location>
</feature>
<dbReference type="Pfam" id="PF00400">
    <property type="entry name" value="WD40"/>
    <property type="match status" value="3"/>
</dbReference>
<comment type="similarity">
    <text evidence="3">Belongs to the TCAB1 family.</text>
</comment>
<dbReference type="GO" id="GO:0030576">
    <property type="term" value="P:Cajal body organization"/>
    <property type="evidence" value="ECO:0007669"/>
    <property type="project" value="TreeGrafter"/>
</dbReference>
<evidence type="ECO:0000313" key="7">
    <source>
        <dbReference type="Proteomes" id="UP001152799"/>
    </source>
</evidence>
<evidence type="ECO:0000256" key="2">
    <source>
        <dbReference type="ARBA" id="ARBA00022737"/>
    </source>
</evidence>
<dbReference type="InterPro" id="IPR036322">
    <property type="entry name" value="WD40_repeat_dom_sf"/>
</dbReference>
<dbReference type="GO" id="GO:0003723">
    <property type="term" value="F:RNA binding"/>
    <property type="evidence" value="ECO:0007669"/>
    <property type="project" value="TreeGrafter"/>
</dbReference>
<dbReference type="PANTHER" id="PTHR13211:SF0">
    <property type="entry name" value="TELOMERASE CAJAL BODY PROTEIN 1"/>
    <property type="match status" value="1"/>
</dbReference>
<evidence type="ECO:0000256" key="3">
    <source>
        <dbReference type="ARBA" id="ARBA00038279"/>
    </source>
</evidence>
<feature type="repeat" description="WD" evidence="5">
    <location>
        <begin position="297"/>
        <end position="329"/>
    </location>
</feature>
<keyword evidence="2" id="KW-0677">Repeat</keyword>
<dbReference type="InterPro" id="IPR019775">
    <property type="entry name" value="WD40_repeat_CS"/>
</dbReference>
<dbReference type="Proteomes" id="UP001152799">
    <property type="component" value="Chromosome 9"/>
</dbReference>
<evidence type="ECO:0000256" key="4">
    <source>
        <dbReference type="ARBA" id="ARBA00041558"/>
    </source>
</evidence>
<keyword evidence="1 5" id="KW-0853">WD repeat</keyword>
<reference evidence="6" key="1">
    <citation type="submission" date="2022-01" db="EMBL/GenBank/DDBJ databases">
        <authorList>
            <person name="King R."/>
        </authorList>
    </citation>
    <scope>NUCLEOTIDE SEQUENCE</scope>
</reference>
<protein>
    <recommendedName>
        <fullName evidence="4">WD repeat-containing protein 79</fullName>
    </recommendedName>
</protein>
<dbReference type="InterPro" id="IPR001680">
    <property type="entry name" value="WD40_rpt"/>
</dbReference>
<dbReference type="SUPFAM" id="SSF50978">
    <property type="entry name" value="WD40 repeat-like"/>
    <property type="match status" value="1"/>
</dbReference>
<dbReference type="SMART" id="SM00320">
    <property type="entry name" value="WD40"/>
    <property type="match status" value="4"/>
</dbReference>
<dbReference type="GO" id="GO:0015030">
    <property type="term" value="C:Cajal body"/>
    <property type="evidence" value="ECO:0007669"/>
    <property type="project" value="TreeGrafter"/>
</dbReference>
<organism evidence="6 7">
    <name type="scientific">Ceutorhynchus assimilis</name>
    <name type="common">cabbage seed weevil</name>
    <dbReference type="NCBI Taxonomy" id="467358"/>
    <lineage>
        <taxon>Eukaryota</taxon>
        <taxon>Metazoa</taxon>
        <taxon>Ecdysozoa</taxon>
        <taxon>Arthropoda</taxon>
        <taxon>Hexapoda</taxon>
        <taxon>Insecta</taxon>
        <taxon>Pterygota</taxon>
        <taxon>Neoptera</taxon>
        <taxon>Endopterygota</taxon>
        <taxon>Coleoptera</taxon>
        <taxon>Polyphaga</taxon>
        <taxon>Cucujiformia</taxon>
        <taxon>Curculionidae</taxon>
        <taxon>Ceutorhynchinae</taxon>
        <taxon>Ceutorhynchus</taxon>
    </lineage>
</organism>
<dbReference type="InterPro" id="IPR015943">
    <property type="entry name" value="WD40/YVTN_repeat-like_dom_sf"/>
</dbReference>
<gene>
    <name evidence="6" type="ORF">CEUTPL_LOCUS14151</name>
</gene>
<evidence type="ECO:0000256" key="1">
    <source>
        <dbReference type="ARBA" id="ARBA00022574"/>
    </source>
</evidence>
<dbReference type="EMBL" id="OU892285">
    <property type="protein sequence ID" value="CAG9773765.1"/>
    <property type="molecule type" value="Genomic_DNA"/>
</dbReference>
<evidence type="ECO:0000256" key="5">
    <source>
        <dbReference type="PROSITE-ProRule" id="PRU00221"/>
    </source>
</evidence>
<dbReference type="Gene3D" id="2.130.10.10">
    <property type="entry name" value="YVTN repeat-like/Quinoprotein amine dehydrogenase"/>
    <property type="match status" value="2"/>
</dbReference>
<dbReference type="PROSITE" id="PS50082">
    <property type="entry name" value="WD_REPEATS_2"/>
    <property type="match status" value="2"/>
</dbReference>